<gene>
    <name evidence="2" type="ORF">J2Z21_009825</name>
</gene>
<name>A0ABS4MBR4_9ACTN</name>
<proteinExistence type="predicted"/>
<dbReference type="Proteomes" id="UP001519309">
    <property type="component" value="Unassembled WGS sequence"/>
</dbReference>
<evidence type="ECO:0000256" key="1">
    <source>
        <dbReference type="SAM" id="MobiDB-lite"/>
    </source>
</evidence>
<comment type="caution">
    <text evidence="2">The sequence shown here is derived from an EMBL/GenBank/DDBJ whole genome shotgun (WGS) entry which is preliminary data.</text>
</comment>
<protein>
    <submittedName>
        <fullName evidence="2">Uncharacterized protein</fullName>
    </submittedName>
</protein>
<keyword evidence="3" id="KW-1185">Reference proteome</keyword>
<accession>A0ABS4MBR4</accession>
<feature type="region of interest" description="Disordered" evidence="1">
    <location>
        <begin position="1"/>
        <end position="36"/>
    </location>
</feature>
<reference evidence="2 3" key="1">
    <citation type="submission" date="2021-03" db="EMBL/GenBank/DDBJ databases">
        <title>Genomic Encyclopedia of Type Strains, Phase IV (KMG-IV): sequencing the most valuable type-strain genomes for metagenomic binning, comparative biology and taxonomic classification.</title>
        <authorList>
            <person name="Goeker M."/>
        </authorList>
    </citation>
    <scope>NUCLEOTIDE SEQUENCE [LARGE SCALE GENOMIC DNA]</scope>
    <source>
        <strain evidence="2 3">DSM 40499</strain>
    </source>
</reference>
<sequence>MPPAEPRGWALNAGSPPEPGTSHLTIRTYRVGPGGERTARSRLRTFRATPDPERVADSLAWPPCGCPRCRTSTAH</sequence>
<evidence type="ECO:0000313" key="3">
    <source>
        <dbReference type="Proteomes" id="UP001519309"/>
    </source>
</evidence>
<evidence type="ECO:0000313" key="2">
    <source>
        <dbReference type="EMBL" id="MBP2056806.1"/>
    </source>
</evidence>
<organism evidence="2 3">
    <name type="scientific">Streptomyces griseochromogenes</name>
    <dbReference type="NCBI Taxonomy" id="68214"/>
    <lineage>
        <taxon>Bacteria</taxon>
        <taxon>Bacillati</taxon>
        <taxon>Actinomycetota</taxon>
        <taxon>Actinomycetes</taxon>
        <taxon>Kitasatosporales</taxon>
        <taxon>Streptomycetaceae</taxon>
        <taxon>Streptomyces</taxon>
    </lineage>
</organism>
<dbReference type="EMBL" id="JAGGLP010000068">
    <property type="protein sequence ID" value="MBP2056806.1"/>
    <property type="molecule type" value="Genomic_DNA"/>
</dbReference>